<evidence type="ECO:0000313" key="2">
    <source>
        <dbReference type="Proteomes" id="UP000326582"/>
    </source>
</evidence>
<accession>A0ACD0WJV0</accession>
<sequence length="775" mass="83958">MALLASSVPHTHTDTHTDITRTFFAAVDAMPRGRIAVSPHFNMLDGARALEVGNPRLDTGLMPVRAVDVEFDVKKELDLAQVAAVMNRLVVSYTDWLGGSPLSVTVLSCRYVVDYLEKMDTEVIAGCSNGSSTEPNTCDGANDNSTSNGQTDGAGGPVANVLRPFVAALCFVVGFTRDVALSVLYDEEDVTTRAMDFTFSRERPAAVAEQLDAAAAWLDVPDRSKHASAAAARDLVRLARRLVALSAVLEVRGGIFAAPGAAIESICSVMADAEKIAVRLQPLEHAPVPDGSFSHFVQLYCNNRHIPGKVVEGNQDGAYGEVARTVASVRSFVEALSRVRTSRHLHTYLEYTAPQMASRFGVVARGLFQLYLVRDDRSLAASAETVSSFAEALADGLCARDAVPLFRPDLWPDAARDAAQDRALSLCADLETTVFHQLGAWAANPCRRRQLDSRAIVMWDSLQAAAEQLEVELFSHGVGDRLPSEEPALAVSSFVYYQKLVVMADVASAGFAHELYMPGEAAQMMWLSGYLHQHAHEHLTRRVQVVNDAKAMGPAQWSKKIKRTKAGPKKDAYRAALRRAEAAVPQAEENLRVLTNFRAPAHFAQSLVANAVSHAINLFCACSSTPIHALSRDQYGLRMKPWASVGVPEMPTFEHWQKLAEPYRALAAIVGQSPENFSDAARSQVAALAQAINEKLARAAAACTELLTGLTKLEGVIAYEGGDADVRAHFDSLARTCVAYKIEVGRAQKTLASGRALTLASRPGYLECIPIYHLH</sequence>
<organism evidence="1 2">
    <name type="scientific">Clavispora lusitaniae</name>
    <name type="common">Candida lusitaniae</name>
    <dbReference type="NCBI Taxonomy" id="36911"/>
    <lineage>
        <taxon>Eukaryota</taxon>
        <taxon>Fungi</taxon>
        <taxon>Dikarya</taxon>
        <taxon>Ascomycota</taxon>
        <taxon>Saccharomycotina</taxon>
        <taxon>Pichiomycetes</taxon>
        <taxon>Metschnikowiaceae</taxon>
        <taxon>Clavispora</taxon>
    </lineage>
</organism>
<name>A0ACD0WJV0_CLALS</name>
<proteinExistence type="predicted"/>
<protein>
    <submittedName>
        <fullName evidence="1">N-alpha-protein 35 auxiliary subunit</fullName>
    </submittedName>
</protein>
<dbReference type="EMBL" id="CP038486">
    <property type="protein sequence ID" value="QFZ27621.1"/>
    <property type="molecule type" value="Genomic_DNA"/>
</dbReference>
<reference evidence="2" key="1">
    <citation type="journal article" date="2019" name="MBio">
        <title>Comparative genomics for the elucidation of multidrug resistance (MDR) in Candida lusitaniae.</title>
        <authorList>
            <person name="Kannan A."/>
            <person name="Asner S.A."/>
            <person name="Trachsel E."/>
            <person name="Kelly S."/>
            <person name="Parker J."/>
            <person name="Sanglard D."/>
        </authorList>
    </citation>
    <scope>NUCLEOTIDE SEQUENCE [LARGE SCALE GENOMIC DNA]</scope>
    <source>
        <strain evidence="2">P1</strain>
    </source>
</reference>
<evidence type="ECO:0000313" key="1">
    <source>
        <dbReference type="EMBL" id="QFZ27621.1"/>
    </source>
</evidence>
<keyword evidence="2" id="KW-1185">Reference proteome</keyword>
<gene>
    <name evidence="1" type="ORF">EJF14_30601</name>
</gene>
<dbReference type="Proteomes" id="UP000326582">
    <property type="component" value="Chromosome 3"/>
</dbReference>